<dbReference type="Proteomes" id="UP000887116">
    <property type="component" value="Unassembled WGS sequence"/>
</dbReference>
<accession>A0A8X6KQU2</accession>
<reference evidence="1" key="1">
    <citation type="submission" date="2020-07" db="EMBL/GenBank/DDBJ databases">
        <title>Multicomponent nature underlies the extraordinary mechanical properties of spider dragline silk.</title>
        <authorList>
            <person name="Kono N."/>
            <person name="Nakamura H."/>
            <person name="Mori M."/>
            <person name="Yoshida Y."/>
            <person name="Ohtoshi R."/>
            <person name="Malay A.D."/>
            <person name="Moran D.A.P."/>
            <person name="Tomita M."/>
            <person name="Numata K."/>
            <person name="Arakawa K."/>
        </authorList>
    </citation>
    <scope>NUCLEOTIDE SEQUENCE</scope>
</reference>
<organism evidence="1 2">
    <name type="scientific">Trichonephila clavata</name>
    <name type="common">Joro spider</name>
    <name type="synonym">Nephila clavata</name>
    <dbReference type="NCBI Taxonomy" id="2740835"/>
    <lineage>
        <taxon>Eukaryota</taxon>
        <taxon>Metazoa</taxon>
        <taxon>Ecdysozoa</taxon>
        <taxon>Arthropoda</taxon>
        <taxon>Chelicerata</taxon>
        <taxon>Arachnida</taxon>
        <taxon>Araneae</taxon>
        <taxon>Araneomorphae</taxon>
        <taxon>Entelegynae</taxon>
        <taxon>Araneoidea</taxon>
        <taxon>Nephilidae</taxon>
        <taxon>Trichonephila</taxon>
    </lineage>
</organism>
<dbReference type="AlphaFoldDB" id="A0A8X6KQU2"/>
<evidence type="ECO:0000313" key="2">
    <source>
        <dbReference type="Proteomes" id="UP000887116"/>
    </source>
</evidence>
<sequence>MTTLQNHTRSLSSSCWPKWVWQCCPATMQPLSGTSGLLFVPKIKRNLKKPGNFNGGKYRFSFFHDEGAVGISAWNATCPNYCPQVTDTGFVSKLKSPTTFQPEAPSCNQCCQQNNS</sequence>
<evidence type="ECO:0000313" key="1">
    <source>
        <dbReference type="EMBL" id="GFQ81709.1"/>
    </source>
</evidence>
<keyword evidence="2" id="KW-1185">Reference proteome</keyword>
<gene>
    <name evidence="1" type="ORF">TNCT_702771</name>
</gene>
<protein>
    <submittedName>
        <fullName evidence="1">Uncharacterized protein</fullName>
    </submittedName>
</protein>
<proteinExistence type="predicted"/>
<name>A0A8X6KQU2_TRICU</name>
<dbReference type="EMBL" id="BMAO01002569">
    <property type="protein sequence ID" value="GFQ81709.1"/>
    <property type="molecule type" value="Genomic_DNA"/>
</dbReference>
<comment type="caution">
    <text evidence="1">The sequence shown here is derived from an EMBL/GenBank/DDBJ whole genome shotgun (WGS) entry which is preliminary data.</text>
</comment>